<evidence type="ECO:0000313" key="2">
    <source>
        <dbReference type="EMBL" id="MEE2037805.1"/>
    </source>
</evidence>
<dbReference type="CDD" id="cd00761">
    <property type="entry name" value="Glyco_tranf_GTA_type"/>
    <property type="match status" value="1"/>
</dbReference>
<keyword evidence="2" id="KW-0328">Glycosyltransferase</keyword>
<dbReference type="EMBL" id="JAUZMY010000009">
    <property type="protein sequence ID" value="MEE2037805.1"/>
    <property type="molecule type" value="Genomic_DNA"/>
</dbReference>
<dbReference type="RefSeq" id="WP_330091596.1">
    <property type="nucleotide sequence ID" value="NZ_JAUZMY010000009.1"/>
</dbReference>
<reference evidence="2 3" key="1">
    <citation type="submission" date="2023-08" db="EMBL/GenBank/DDBJ databases">
        <authorList>
            <person name="Girao M."/>
            <person name="Carvalho M.F."/>
        </authorList>
    </citation>
    <scope>NUCLEOTIDE SEQUENCE [LARGE SCALE GENOMIC DNA]</scope>
    <source>
        <strain evidence="2 3">CT-R113</strain>
    </source>
</reference>
<comment type="caution">
    <text evidence="2">The sequence shown here is derived from an EMBL/GenBank/DDBJ whole genome shotgun (WGS) entry which is preliminary data.</text>
</comment>
<name>A0ABU7K6C3_9ACTN</name>
<dbReference type="SUPFAM" id="SSF53448">
    <property type="entry name" value="Nucleotide-diphospho-sugar transferases"/>
    <property type="match status" value="1"/>
</dbReference>
<keyword evidence="2" id="KW-0808">Transferase</keyword>
<evidence type="ECO:0000256" key="1">
    <source>
        <dbReference type="SAM" id="MobiDB-lite"/>
    </source>
</evidence>
<dbReference type="EC" id="2.4.-.-" evidence="2"/>
<dbReference type="GO" id="GO:0016757">
    <property type="term" value="F:glycosyltransferase activity"/>
    <property type="evidence" value="ECO:0007669"/>
    <property type="project" value="UniProtKB-KW"/>
</dbReference>
<dbReference type="InterPro" id="IPR029044">
    <property type="entry name" value="Nucleotide-diphossugar_trans"/>
</dbReference>
<protein>
    <submittedName>
        <fullName evidence="2">Glycosyltransferase family A protein</fullName>
        <ecNumber evidence="2">2.4.-.-</ecNumber>
    </submittedName>
</protein>
<gene>
    <name evidence="2" type="ORF">Q8791_11300</name>
</gene>
<sequence>MTGAEVADALRFRGSLPALVCHAGAAAAGAVGDLALGAEDRAVDLDRVVLGEGGAEDGTTDPHTGVVAVVAATPTDLRRALVPLGVLPAASFVAVVLLEASPHLGPPVPVVPGLGQWSDLLDLRVRRLGSGGWSCEACFGDPVPVQRVVGALARGAVGGRPGAAEVPAVSVLGEDTGLWCPGGPRVADPRGADVVLRVGPAVPEDSGVLEGARGRGVRRLSVAESSWEVAGQPGGAVPNRFRVEDVPPIDERLVNPAGFVRRAGPKVGRLVSRDGRWVLVAGQSVRWSVPDDGTLTDVDAARLRDLRAVSVEWGRHSGPLSAVRAVAGLAAAGVPLVGGPAPLWADCLGAELRGLVTAVDARDLSDELVREEHSVRLRRAALRTHGVRARWRDLGEAAGVAVPPDPAVSVVLCTRRPEMVGFALRQVARQRGVRVELVLGLHGFGEDAPGVGEAIAGFGAQGRDLEVFRPDPDAVLGSVLNEAIARTGGPWVAKMDDDDWYGPDHLADLVLARHYSGADLVGSAAEFVYLEALDLTVRRRARTECLWGRAAGGTLLMDRGTLEAVGGFPPVGTAEDTGLLTGIELLGGRVYRGHGLNYVLRRKASGHTWDVGAGYFLRREAERHRGWRPSALLESDAADAPEGVVWRGPAEERGTKEGSTR</sequence>
<accession>A0ABU7K6C3</accession>
<feature type="region of interest" description="Disordered" evidence="1">
    <location>
        <begin position="640"/>
        <end position="661"/>
    </location>
</feature>
<proteinExistence type="predicted"/>
<feature type="compositionally biased region" description="Basic and acidic residues" evidence="1">
    <location>
        <begin position="649"/>
        <end position="661"/>
    </location>
</feature>
<dbReference type="Proteomes" id="UP001356095">
    <property type="component" value="Unassembled WGS sequence"/>
</dbReference>
<evidence type="ECO:0000313" key="3">
    <source>
        <dbReference type="Proteomes" id="UP001356095"/>
    </source>
</evidence>
<dbReference type="Gene3D" id="3.90.550.10">
    <property type="entry name" value="Spore Coat Polysaccharide Biosynthesis Protein SpsA, Chain A"/>
    <property type="match status" value="1"/>
</dbReference>
<keyword evidence="3" id="KW-1185">Reference proteome</keyword>
<organism evidence="2 3">
    <name type="scientific">Nocardiopsis codii</name>
    <dbReference type="NCBI Taxonomy" id="3065942"/>
    <lineage>
        <taxon>Bacteria</taxon>
        <taxon>Bacillati</taxon>
        <taxon>Actinomycetota</taxon>
        <taxon>Actinomycetes</taxon>
        <taxon>Streptosporangiales</taxon>
        <taxon>Nocardiopsidaceae</taxon>
        <taxon>Nocardiopsis</taxon>
    </lineage>
</organism>